<accession>A0A914GVR7</accession>
<name>A0A914GVR7_GLORO</name>
<keyword evidence="1" id="KW-1185">Reference proteome</keyword>
<organism evidence="1 2">
    <name type="scientific">Globodera rostochiensis</name>
    <name type="common">Golden nematode worm</name>
    <name type="synonym">Heterodera rostochiensis</name>
    <dbReference type="NCBI Taxonomy" id="31243"/>
    <lineage>
        <taxon>Eukaryota</taxon>
        <taxon>Metazoa</taxon>
        <taxon>Ecdysozoa</taxon>
        <taxon>Nematoda</taxon>
        <taxon>Chromadorea</taxon>
        <taxon>Rhabditida</taxon>
        <taxon>Tylenchina</taxon>
        <taxon>Tylenchomorpha</taxon>
        <taxon>Tylenchoidea</taxon>
        <taxon>Heteroderidae</taxon>
        <taxon>Heteroderinae</taxon>
        <taxon>Globodera</taxon>
    </lineage>
</organism>
<dbReference type="Proteomes" id="UP000887572">
    <property type="component" value="Unplaced"/>
</dbReference>
<dbReference type="AlphaFoldDB" id="A0A914GVR7"/>
<proteinExistence type="predicted"/>
<protein>
    <submittedName>
        <fullName evidence="2">Uncharacterized protein</fullName>
    </submittedName>
</protein>
<evidence type="ECO:0000313" key="1">
    <source>
        <dbReference type="Proteomes" id="UP000887572"/>
    </source>
</evidence>
<sequence length="90" mass="10276">MDKTINPPGHLAAQRADALPDGRVRKLRHLAPEKQKVMRMRHVWMAHKFSGGALRSAARHFIYILRGMGAYYGRHGTARARLIPSYSIRE</sequence>
<reference evidence="2" key="1">
    <citation type="submission" date="2022-11" db="UniProtKB">
        <authorList>
            <consortium name="WormBaseParasite"/>
        </authorList>
    </citation>
    <scope>IDENTIFICATION</scope>
</reference>
<evidence type="ECO:0000313" key="2">
    <source>
        <dbReference type="WBParaSite" id="Gr19_v10_g11637.t1"/>
    </source>
</evidence>
<dbReference type="WBParaSite" id="Gr19_v10_g11637.t1">
    <property type="protein sequence ID" value="Gr19_v10_g11637.t1"/>
    <property type="gene ID" value="Gr19_v10_g11637"/>
</dbReference>